<evidence type="ECO:0000313" key="4">
    <source>
        <dbReference type="Proteomes" id="UP000191612"/>
    </source>
</evidence>
<dbReference type="SUPFAM" id="SSF53335">
    <property type="entry name" value="S-adenosyl-L-methionine-dependent methyltransferases"/>
    <property type="match status" value="1"/>
</dbReference>
<dbReference type="PANTHER" id="PTHR43591:SF103">
    <property type="entry name" value="METHYLTRANSFERASE TYPE 11 DOMAIN-CONTAINING PROTEIN"/>
    <property type="match status" value="1"/>
</dbReference>
<dbReference type="InterPro" id="IPR029063">
    <property type="entry name" value="SAM-dependent_MTases_sf"/>
</dbReference>
<proteinExistence type="predicted"/>
<sequence>MDINITNLTLDNGNFGMDQNDPNAIDYKTCEKGMAGIWTSAPNVKISGIVLLGFVCTYKILTPDARVIDFNEEICLRASKDVILFDQVFKMTDTLRVSTVRFPPLRQARGTVLNTIMEDTRESHFAQTSPKGSAPSRLTPAAISPKLKLQTSGFAVPTHARLARLMSPLSAGTTSSCSDTEWQSQMQDLRGYDDMYDATDDDSDDNGTEISDSCFSPDTRPSSLITPITRNSVTSTGSRKRPLSSLTLEIPASTLWPSINGSLKGSPVPPTPPSKIPVSPAALSMLSRSVPASYAPPSLDGSMTSDQESIISALATPDSQSLPDTNWDAHDIHVRRDMDGSESDLDNADANSDIQTVPITIENPHEDWRHVLGNFPRIPTAAQAYSPPLSPSPSPSFHLNNEPIHEYDDLYDAPQPIDQRDFLPNPALAMLHHIHLDETPDSWSETSEDKGEMWQLQAPPTRPRSADGVTPASELSGYSFSDLSIPSPGGFFASLAPRARHTWSIPNTNYQPSSAAAEGFYNLPWRRDEGEIVEQVVEWPERPVDEDPVTAVRDEEAPLTAVRLPCDTPTRRSIYQDSPMSAAFDAVQVQEIPRSGNGYEYDECYDQELQERAVASHDRTSIWLSAQASYLSALNETNPVNDIEPVESFDECDEVEAEVKDTTADSSKKMVRFVEGVPESPSPQPPVLSSKDSIYWQGFQSIRERSTKADGFMHRNMRFDAVQSMRLAMNDLHINCLLGKYELVRPERPAYRGPFAKTPRNSVITTELAEKAQFDKVEKEQLVLAQLSQSMWAMDALRSLNGGNLLTSPARRILARAPSKPKSTQGPRKRSLRILDLGGHSSCDWAWQAAHEFPNVKVYTVSSKNQAVNNAIKGPPNHRQVTVANLWELPFGNNQFDVISARSLHALLKTECPVGKDRDEYDLVLKECMRCLKPGGYLEFQVLDAEISQAGPYASATSVEFAFNLRNRGYDPLASKSFVGRLRNTGFVDTQRAWMFLPMGTEPVEQEPLRETPAPRVQSHIEDYEAVQGPIGSTADIASMTGLIGGWMWEQWLLKLRVEMGRERSMLLEGLGALFDEGRKSGAGWTCLSGWAMKPKQKSSVSFAKVGSI</sequence>
<feature type="compositionally biased region" description="Polar residues" evidence="1">
    <location>
        <begin position="208"/>
        <end position="237"/>
    </location>
</feature>
<dbReference type="STRING" id="60172.A0A1V6QWA1"/>
<feature type="domain" description="Methyltransferase type 11" evidence="2">
    <location>
        <begin position="856"/>
        <end position="938"/>
    </location>
</feature>
<dbReference type="Pfam" id="PF08241">
    <property type="entry name" value="Methyltransf_11"/>
    <property type="match status" value="1"/>
</dbReference>
<evidence type="ECO:0000313" key="3">
    <source>
        <dbReference type="EMBL" id="OQD93317.1"/>
    </source>
</evidence>
<comment type="caution">
    <text evidence="3">The sequence shown here is derived from an EMBL/GenBank/DDBJ whole genome shotgun (WGS) entry which is preliminary data.</text>
</comment>
<dbReference type="Proteomes" id="UP000191612">
    <property type="component" value="Unassembled WGS sequence"/>
</dbReference>
<gene>
    <name evidence="3" type="ORF">PENSOL_c033G07011</name>
</gene>
<dbReference type="AlphaFoldDB" id="A0A1V6QWA1"/>
<dbReference type="Gene3D" id="3.40.50.150">
    <property type="entry name" value="Vaccinia Virus protein VP39"/>
    <property type="match status" value="1"/>
</dbReference>
<protein>
    <recommendedName>
        <fullName evidence="2">Methyltransferase type 11 domain-containing protein</fullName>
    </recommendedName>
</protein>
<evidence type="ECO:0000259" key="2">
    <source>
        <dbReference type="Pfam" id="PF08241"/>
    </source>
</evidence>
<dbReference type="CDD" id="cd02440">
    <property type="entry name" value="AdoMet_MTases"/>
    <property type="match status" value="1"/>
</dbReference>
<feature type="region of interest" description="Disordered" evidence="1">
    <location>
        <begin position="193"/>
        <end position="242"/>
    </location>
</feature>
<evidence type="ECO:0000256" key="1">
    <source>
        <dbReference type="SAM" id="MobiDB-lite"/>
    </source>
</evidence>
<reference evidence="4" key="1">
    <citation type="journal article" date="2017" name="Nat. Microbiol.">
        <title>Global analysis of biosynthetic gene clusters reveals vast potential of secondary metabolite production in Penicillium species.</title>
        <authorList>
            <person name="Nielsen J.C."/>
            <person name="Grijseels S."/>
            <person name="Prigent S."/>
            <person name="Ji B."/>
            <person name="Dainat J."/>
            <person name="Nielsen K.F."/>
            <person name="Frisvad J.C."/>
            <person name="Workman M."/>
            <person name="Nielsen J."/>
        </authorList>
    </citation>
    <scope>NUCLEOTIDE SEQUENCE [LARGE SCALE GENOMIC DNA]</scope>
    <source>
        <strain evidence="4">IBT 29525</strain>
    </source>
</reference>
<organism evidence="3 4">
    <name type="scientific">Penicillium solitum</name>
    <dbReference type="NCBI Taxonomy" id="60172"/>
    <lineage>
        <taxon>Eukaryota</taxon>
        <taxon>Fungi</taxon>
        <taxon>Dikarya</taxon>
        <taxon>Ascomycota</taxon>
        <taxon>Pezizomycotina</taxon>
        <taxon>Eurotiomycetes</taxon>
        <taxon>Eurotiomycetidae</taxon>
        <taxon>Eurotiales</taxon>
        <taxon>Aspergillaceae</taxon>
        <taxon>Penicillium</taxon>
    </lineage>
</organism>
<keyword evidence="4" id="KW-1185">Reference proteome</keyword>
<feature type="compositionally biased region" description="Acidic residues" evidence="1">
    <location>
        <begin position="194"/>
        <end position="207"/>
    </location>
</feature>
<accession>A0A1V6QWA1</accession>
<name>A0A1V6QWA1_9EURO</name>
<dbReference type="PANTHER" id="PTHR43591">
    <property type="entry name" value="METHYLTRANSFERASE"/>
    <property type="match status" value="1"/>
</dbReference>
<dbReference type="EMBL" id="MDYO01000033">
    <property type="protein sequence ID" value="OQD93317.1"/>
    <property type="molecule type" value="Genomic_DNA"/>
</dbReference>
<dbReference type="GO" id="GO:0008757">
    <property type="term" value="F:S-adenosylmethionine-dependent methyltransferase activity"/>
    <property type="evidence" value="ECO:0007669"/>
    <property type="project" value="InterPro"/>
</dbReference>
<dbReference type="InterPro" id="IPR013216">
    <property type="entry name" value="Methyltransf_11"/>
</dbReference>